<keyword evidence="3" id="KW-1185">Reference proteome</keyword>
<evidence type="ECO:0000313" key="3">
    <source>
        <dbReference type="Proteomes" id="UP001153076"/>
    </source>
</evidence>
<name>A0A9Q1QHF7_9CARY</name>
<gene>
    <name evidence="2" type="ORF">Cgig2_019780</name>
</gene>
<evidence type="ECO:0000313" key="2">
    <source>
        <dbReference type="EMBL" id="KAJ8441646.1"/>
    </source>
</evidence>
<protein>
    <submittedName>
        <fullName evidence="2">Uncharacterized protein</fullName>
    </submittedName>
</protein>
<reference evidence="2" key="1">
    <citation type="submission" date="2022-04" db="EMBL/GenBank/DDBJ databases">
        <title>Carnegiea gigantea Genome sequencing and assembly v2.</title>
        <authorList>
            <person name="Copetti D."/>
            <person name="Sanderson M.J."/>
            <person name="Burquez A."/>
            <person name="Wojciechowski M.F."/>
        </authorList>
    </citation>
    <scope>NUCLEOTIDE SEQUENCE</scope>
    <source>
        <strain evidence="2">SGP5-SGP5p</strain>
        <tissue evidence="2">Aerial part</tissue>
    </source>
</reference>
<accession>A0A9Q1QHF7</accession>
<comment type="caution">
    <text evidence="2">The sequence shown here is derived from an EMBL/GenBank/DDBJ whole genome shotgun (WGS) entry which is preliminary data.</text>
</comment>
<dbReference type="Proteomes" id="UP001153076">
    <property type="component" value="Unassembled WGS sequence"/>
</dbReference>
<proteinExistence type="predicted"/>
<dbReference type="EMBL" id="JAKOGI010000157">
    <property type="protein sequence ID" value="KAJ8441646.1"/>
    <property type="molecule type" value="Genomic_DNA"/>
</dbReference>
<dbReference type="AlphaFoldDB" id="A0A9Q1QHF7"/>
<feature type="region of interest" description="Disordered" evidence="1">
    <location>
        <begin position="104"/>
        <end position="135"/>
    </location>
</feature>
<evidence type="ECO:0000256" key="1">
    <source>
        <dbReference type="SAM" id="MobiDB-lite"/>
    </source>
</evidence>
<sequence length="173" mass="19283">MANDLNEEEAVVTSATPAFLGATVAFTPIMKLGFPNSHISLMSIEMSIERIVSIANLTHEKYLNKKIEMYDEIAIMVGKDVARESGAKSFDDVEIKSHGVVNLEEKGDGDDESVKENDKQSTLSVQLESRKSRKRACDDDLKLQNISTQMVEVAVTLQKISKFKLDVDLLYKK</sequence>
<dbReference type="OrthoDB" id="683945at2759"/>
<organism evidence="2 3">
    <name type="scientific">Carnegiea gigantea</name>
    <dbReference type="NCBI Taxonomy" id="171969"/>
    <lineage>
        <taxon>Eukaryota</taxon>
        <taxon>Viridiplantae</taxon>
        <taxon>Streptophyta</taxon>
        <taxon>Embryophyta</taxon>
        <taxon>Tracheophyta</taxon>
        <taxon>Spermatophyta</taxon>
        <taxon>Magnoliopsida</taxon>
        <taxon>eudicotyledons</taxon>
        <taxon>Gunneridae</taxon>
        <taxon>Pentapetalae</taxon>
        <taxon>Caryophyllales</taxon>
        <taxon>Cactineae</taxon>
        <taxon>Cactaceae</taxon>
        <taxon>Cactoideae</taxon>
        <taxon>Echinocereeae</taxon>
        <taxon>Carnegiea</taxon>
    </lineage>
</organism>